<organism evidence="1 2">
    <name type="scientific">Cichorium intybus</name>
    <name type="common">Chicory</name>
    <dbReference type="NCBI Taxonomy" id="13427"/>
    <lineage>
        <taxon>Eukaryota</taxon>
        <taxon>Viridiplantae</taxon>
        <taxon>Streptophyta</taxon>
        <taxon>Embryophyta</taxon>
        <taxon>Tracheophyta</taxon>
        <taxon>Spermatophyta</taxon>
        <taxon>Magnoliopsida</taxon>
        <taxon>eudicotyledons</taxon>
        <taxon>Gunneridae</taxon>
        <taxon>Pentapetalae</taxon>
        <taxon>asterids</taxon>
        <taxon>campanulids</taxon>
        <taxon>Asterales</taxon>
        <taxon>Asteraceae</taxon>
        <taxon>Cichorioideae</taxon>
        <taxon>Cichorieae</taxon>
        <taxon>Cichoriinae</taxon>
        <taxon>Cichorium</taxon>
    </lineage>
</organism>
<protein>
    <submittedName>
        <fullName evidence="1">Uncharacterized protein</fullName>
    </submittedName>
</protein>
<dbReference type="EMBL" id="CM042016">
    <property type="protein sequence ID" value="KAI3701198.1"/>
    <property type="molecule type" value="Genomic_DNA"/>
</dbReference>
<proteinExistence type="predicted"/>
<sequence length="149" mass="16706">MKQSTIIFLVLFSLLITGAQSRGKHGTSNQRVNRRSLLVYTNITQAPMTITSFEKGGDGGGPSSCDGQYHSNSFFFVALPTRWYNGGQRCFDSILIYYTDKYVQAMVIDECDSDDCPDNMVVASRGIWKALQVPQSEWGETEVTWSVRI</sequence>
<evidence type="ECO:0000313" key="2">
    <source>
        <dbReference type="Proteomes" id="UP001055811"/>
    </source>
</evidence>
<accession>A0ACB8ZUN0</accession>
<reference evidence="2" key="1">
    <citation type="journal article" date="2022" name="Mol. Ecol. Resour.">
        <title>The genomes of chicory, endive, great burdock and yacon provide insights into Asteraceae palaeo-polyploidization history and plant inulin production.</title>
        <authorList>
            <person name="Fan W."/>
            <person name="Wang S."/>
            <person name="Wang H."/>
            <person name="Wang A."/>
            <person name="Jiang F."/>
            <person name="Liu H."/>
            <person name="Zhao H."/>
            <person name="Xu D."/>
            <person name="Zhang Y."/>
        </authorList>
    </citation>
    <scope>NUCLEOTIDE SEQUENCE [LARGE SCALE GENOMIC DNA]</scope>
    <source>
        <strain evidence="2">cv. Punajuju</strain>
    </source>
</reference>
<comment type="caution">
    <text evidence="1">The sequence shown here is derived from an EMBL/GenBank/DDBJ whole genome shotgun (WGS) entry which is preliminary data.</text>
</comment>
<dbReference type="Proteomes" id="UP001055811">
    <property type="component" value="Linkage Group LG08"/>
</dbReference>
<reference evidence="1 2" key="2">
    <citation type="journal article" date="2022" name="Mol. Ecol. Resour.">
        <title>The genomes of chicory, endive, great burdock and yacon provide insights into Asteraceae paleo-polyploidization history and plant inulin production.</title>
        <authorList>
            <person name="Fan W."/>
            <person name="Wang S."/>
            <person name="Wang H."/>
            <person name="Wang A."/>
            <person name="Jiang F."/>
            <person name="Liu H."/>
            <person name="Zhao H."/>
            <person name="Xu D."/>
            <person name="Zhang Y."/>
        </authorList>
    </citation>
    <scope>NUCLEOTIDE SEQUENCE [LARGE SCALE GENOMIC DNA]</scope>
    <source>
        <strain evidence="2">cv. Punajuju</strain>
        <tissue evidence="1">Leaves</tissue>
    </source>
</reference>
<keyword evidence="2" id="KW-1185">Reference proteome</keyword>
<name>A0ACB8ZUN0_CICIN</name>
<gene>
    <name evidence="1" type="ORF">L2E82_45847</name>
</gene>
<evidence type="ECO:0000313" key="1">
    <source>
        <dbReference type="EMBL" id="KAI3701198.1"/>
    </source>
</evidence>